<feature type="non-terminal residue" evidence="1">
    <location>
        <position position="1"/>
    </location>
</feature>
<evidence type="ECO:0000313" key="1">
    <source>
        <dbReference type="EMBL" id="KAL0202470.1"/>
    </source>
</evidence>
<organism evidence="1 2">
    <name type="scientific">Cirrhinus mrigala</name>
    <name type="common">Mrigala</name>
    <dbReference type="NCBI Taxonomy" id="683832"/>
    <lineage>
        <taxon>Eukaryota</taxon>
        <taxon>Metazoa</taxon>
        <taxon>Chordata</taxon>
        <taxon>Craniata</taxon>
        <taxon>Vertebrata</taxon>
        <taxon>Euteleostomi</taxon>
        <taxon>Actinopterygii</taxon>
        <taxon>Neopterygii</taxon>
        <taxon>Teleostei</taxon>
        <taxon>Ostariophysi</taxon>
        <taxon>Cypriniformes</taxon>
        <taxon>Cyprinidae</taxon>
        <taxon>Labeoninae</taxon>
        <taxon>Labeonini</taxon>
        <taxon>Cirrhinus</taxon>
    </lineage>
</organism>
<dbReference type="AlphaFoldDB" id="A0ABD0RV82"/>
<proteinExistence type="predicted"/>
<evidence type="ECO:0000313" key="2">
    <source>
        <dbReference type="Proteomes" id="UP001529510"/>
    </source>
</evidence>
<name>A0ABD0RV82_CIRMR</name>
<accession>A0ABD0RV82</accession>
<dbReference type="EMBL" id="JAMKFB020000001">
    <property type="protein sequence ID" value="KAL0202470.1"/>
    <property type="molecule type" value="Genomic_DNA"/>
</dbReference>
<reference evidence="1 2" key="1">
    <citation type="submission" date="2024-05" db="EMBL/GenBank/DDBJ databases">
        <title>Genome sequencing and assembly of Indian major carp, Cirrhinus mrigala (Hamilton, 1822).</title>
        <authorList>
            <person name="Mohindra V."/>
            <person name="Chowdhury L.M."/>
            <person name="Lal K."/>
            <person name="Jena J.K."/>
        </authorList>
    </citation>
    <scope>NUCLEOTIDE SEQUENCE [LARGE SCALE GENOMIC DNA]</scope>
    <source>
        <strain evidence="1">CM1030</strain>
        <tissue evidence="1">Blood</tissue>
    </source>
</reference>
<sequence>TKDPQLSDDQQAVKKMTAQAYIPKGSNYLHIGIDAAELQIGDQMKVNLNLGNSPGVINQDFTYMVRNT</sequence>
<protein>
    <submittedName>
        <fullName evidence="1">Uncharacterized protein</fullName>
    </submittedName>
</protein>
<keyword evidence="2" id="KW-1185">Reference proteome</keyword>
<gene>
    <name evidence="1" type="ORF">M9458_000488</name>
</gene>
<dbReference type="Proteomes" id="UP001529510">
    <property type="component" value="Unassembled WGS sequence"/>
</dbReference>
<comment type="caution">
    <text evidence="1">The sequence shown here is derived from an EMBL/GenBank/DDBJ whole genome shotgun (WGS) entry which is preliminary data.</text>
</comment>